<name>C6LRZ3_GIAIB</name>
<comment type="similarity">
    <text evidence="2 4">Belongs to the pyridoxal phosphate-binding protein YggS/PROSC family.</text>
</comment>
<dbReference type="NCBIfam" id="TIGR00044">
    <property type="entry name" value="YggS family pyridoxal phosphate-dependent enzyme"/>
    <property type="match status" value="1"/>
</dbReference>
<feature type="domain" description="Alanine racemase N-terminal" evidence="5">
    <location>
        <begin position="8"/>
        <end position="216"/>
    </location>
</feature>
<comment type="caution">
    <text evidence="6">The sequence shown here is derived from an EMBL/GenBank/DDBJ whole genome shotgun (WGS) entry which is preliminary data.</text>
</comment>
<accession>C6LRZ3</accession>
<evidence type="ECO:0000256" key="1">
    <source>
        <dbReference type="ARBA" id="ARBA00022898"/>
    </source>
</evidence>
<dbReference type="OMA" id="PLEWHMI"/>
<dbReference type="GO" id="GO:0030170">
    <property type="term" value="F:pyridoxal phosphate binding"/>
    <property type="evidence" value="ECO:0007669"/>
    <property type="project" value="UniProtKB-UniRule"/>
</dbReference>
<dbReference type="AlphaFoldDB" id="C6LRZ3"/>
<dbReference type="PANTHER" id="PTHR10146">
    <property type="entry name" value="PROLINE SYNTHETASE CO-TRANSCRIBED BACTERIAL HOMOLOG PROTEIN"/>
    <property type="match status" value="1"/>
</dbReference>
<comment type="function">
    <text evidence="2">Pyridoxal 5'-phosphate (PLP)-binding protein, which may be involved in intracellular homeostatic regulation of pyridoxal 5'-phosphate (PLP), the active form of vitamin B6.</text>
</comment>
<dbReference type="Gene3D" id="3.20.20.10">
    <property type="entry name" value="Alanine racemase"/>
    <property type="match status" value="1"/>
</dbReference>
<dbReference type="HAMAP" id="MF_02087">
    <property type="entry name" value="PLP_homeostasis"/>
    <property type="match status" value="1"/>
</dbReference>
<dbReference type="Pfam" id="PF01168">
    <property type="entry name" value="Ala_racemase_N"/>
    <property type="match status" value="1"/>
</dbReference>
<dbReference type="InterPro" id="IPR011078">
    <property type="entry name" value="PyrdxlP_homeostasis"/>
</dbReference>
<dbReference type="FunFam" id="3.20.20.10:FF:000018">
    <property type="entry name" value="Pyridoxal phosphate homeostasis protein"/>
    <property type="match status" value="1"/>
</dbReference>
<evidence type="ECO:0000259" key="5">
    <source>
        <dbReference type="Pfam" id="PF01168"/>
    </source>
</evidence>
<dbReference type="InterPro" id="IPR029066">
    <property type="entry name" value="PLP-binding_barrel"/>
</dbReference>
<evidence type="ECO:0000313" key="6">
    <source>
        <dbReference type="EMBL" id="EET01241.1"/>
    </source>
</evidence>
<proteinExistence type="inferred from homology"/>
<dbReference type="Proteomes" id="UP000002488">
    <property type="component" value="Unassembled WGS sequence"/>
</dbReference>
<gene>
    <name evidence="6" type="ORF">GL50581_1528</name>
</gene>
<organism evidence="6 7">
    <name type="scientific">Giardia intestinalis (strain ATCC 50581 / GS clone H7)</name>
    <name type="common">Giardia lamblia</name>
    <dbReference type="NCBI Taxonomy" id="598745"/>
    <lineage>
        <taxon>Eukaryota</taxon>
        <taxon>Metamonada</taxon>
        <taxon>Diplomonadida</taxon>
        <taxon>Hexamitidae</taxon>
        <taxon>Giardiinae</taxon>
        <taxon>Giardia</taxon>
    </lineage>
</organism>
<comment type="cofactor">
    <cofactor evidence="3">
        <name>pyridoxal 5'-phosphate</name>
        <dbReference type="ChEBI" id="CHEBI:597326"/>
    </cofactor>
</comment>
<evidence type="ECO:0000313" key="7">
    <source>
        <dbReference type="Proteomes" id="UP000002488"/>
    </source>
</evidence>
<dbReference type="InterPro" id="IPR001608">
    <property type="entry name" value="Ala_racemase_N"/>
</dbReference>
<sequence>MLSVADALKAIKAEIGNAKLIAVSKTKPIGAVLEAYAAGQRLFGENYVQELIGKTEATQDVASDIEWHFIGHLQTNKVRDVALIPNCVIQTVDSDRLARRLNDARPDNLDLLRVMIQINTSGESTKSGCTAEDAIELAQTIMTLPRLRLIGLMTIGAPGSPEASFRALVDARNAIEQVVKPEERLKLSMGMSTDYQLAVQMGADYVRIGTAIFGERVYSQ</sequence>
<evidence type="ECO:0000256" key="2">
    <source>
        <dbReference type="HAMAP-Rule" id="MF_03225"/>
    </source>
</evidence>
<dbReference type="VEuPathDB" id="GiardiaDB:GL50581_1528"/>
<evidence type="ECO:0000256" key="3">
    <source>
        <dbReference type="PIRSR" id="PIRSR004848-1"/>
    </source>
</evidence>
<dbReference type="SUPFAM" id="SSF51419">
    <property type="entry name" value="PLP-binding barrel"/>
    <property type="match status" value="1"/>
</dbReference>
<keyword evidence="1 2" id="KW-0663">Pyridoxal phosphate</keyword>
<dbReference type="PROSITE" id="PS01211">
    <property type="entry name" value="UPF0001"/>
    <property type="match status" value="1"/>
</dbReference>
<reference evidence="6 7" key="1">
    <citation type="journal article" date="2009" name="PLoS Pathog.">
        <title>Draft genome sequencing of giardia intestinalis assemblage B isolate GS: is human giardiasis caused by two different species?</title>
        <authorList>
            <person name="Franzen O."/>
            <person name="Jerlstrom-Hultqvist J."/>
            <person name="Castro E."/>
            <person name="Sherwood E."/>
            <person name="Ankarklev J."/>
            <person name="Reiner D.S."/>
            <person name="Palm D."/>
            <person name="Andersson J.O."/>
            <person name="Andersson B."/>
            <person name="Svard S.G."/>
        </authorList>
    </citation>
    <scope>NUCLEOTIDE SEQUENCE [LARGE SCALE GENOMIC DNA]</scope>
    <source>
        <strain evidence="7">ATCC 50581 / GS clone H7</strain>
    </source>
</reference>
<dbReference type="PANTHER" id="PTHR10146:SF14">
    <property type="entry name" value="PYRIDOXAL PHOSPHATE HOMEOSTASIS PROTEIN"/>
    <property type="match status" value="1"/>
</dbReference>
<dbReference type="OrthoDB" id="10264196at2759"/>
<dbReference type="PIRSF" id="PIRSF004848">
    <property type="entry name" value="YBL036c_PLPDEIII"/>
    <property type="match status" value="1"/>
</dbReference>
<protein>
    <recommendedName>
        <fullName evidence="2">Pyridoxal phosphate homeostasis protein</fullName>
        <shortName evidence="2">PLP homeostasis protein</shortName>
    </recommendedName>
</protein>
<evidence type="ECO:0000256" key="4">
    <source>
        <dbReference type="RuleBase" id="RU004514"/>
    </source>
</evidence>
<dbReference type="EMBL" id="ACGJ01002162">
    <property type="protein sequence ID" value="EET01241.1"/>
    <property type="molecule type" value="Genomic_DNA"/>
</dbReference>
<feature type="modified residue" description="N6-(pyridoxal phosphate)lysine" evidence="2 3">
    <location>
        <position position="25"/>
    </location>
</feature>